<proteinExistence type="predicted"/>
<organism evidence="2 3">
    <name type="scientific">Saitozyma podzolica</name>
    <dbReference type="NCBI Taxonomy" id="1890683"/>
    <lineage>
        <taxon>Eukaryota</taxon>
        <taxon>Fungi</taxon>
        <taxon>Dikarya</taxon>
        <taxon>Basidiomycota</taxon>
        <taxon>Agaricomycotina</taxon>
        <taxon>Tremellomycetes</taxon>
        <taxon>Tremellales</taxon>
        <taxon>Trimorphomycetaceae</taxon>
        <taxon>Saitozyma</taxon>
    </lineage>
</organism>
<feature type="region of interest" description="Disordered" evidence="1">
    <location>
        <begin position="1"/>
        <end position="28"/>
    </location>
</feature>
<evidence type="ECO:0000313" key="2">
    <source>
        <dbReference type="EMBL" id="RSH90811.1"/>
    </source>
</evidence>
<dbReference type="EMBL" id="RSCD01000009">
    <property type="protein sequence ID" value="RSH90811.1"/>
    <property type="molecule type" value="Genomic_DNA"/>
</dbReference>
<reference evidence="2 3" key="1">
    <citation type="submission" date="2018-11" db="EMBL/GenBank/DDBJ databases">
        <title>Genome sequence of Saitozyma podzolica DSM 27192.</title>
        <authorList>
            <person name="Aliyu H."/>
            <person name="Gorte O."/>
            <person name="Ochsenreither K."/>
        </authorList>
    </citation>
    <scope>NUCLEOTIDE SEQUENCE [LARGE SCALE GENOMIC DNA]</scope>
    <source>
        <strain evidence="2 3">DSM 27192</strain>
    </source>
</reference>
<name>A0A427YIA7_9TREE</name>
<sequence length="157" mass="16873">MSHSSSPTDESPGPSEWSTGDRSSIAVEVESDTERRAQLTQTRQDGSVLIQNIWRGVHIALNAIHGDPSTTSESGFRLETEGILQQLGTLGGIIDTLEQGQLISEGTCGMVRDNLEVLRSIASNPVTRVRDQTRTSAAAYEDLFQVYAAATGLVDAL</sequence>
<gene>
    <name evidence="2" type="ORF">EHS25_009986</name>
</gene>
<dbReference type="Proteomes" id="UP000279259">
    <property type="component" value="Unassembled WGS sequence"/>
</dbReference>
<protein>
    <submittedName>
        <fullName evidence="2">Uncharacterized protein</fullName>
    </submittedName>
</protein>
<accession>A0A427YIA7</accession>
<dbReference type="AlphaFoldDB" id="A0A427YIA7"/>
<evidence type="ECO:0000256" key="1">
    <source>
        <dbReference type="SAM" id="MobiDB-lite"/>
    </source>
</evidence>
<evidence type="ECO:0000313" key="3">
    <source>
        <dbReference type="Proteomes" id="UP000279259"/>
    </source>
</evidence>
<comment type="caution">
    <text evidence="2">The sequence shown here is derived from an EMBL/GenBank/DDBJ whole genome shotgun (WGS) entry which is preliminary data.</text>
</comment>
<keyword evidence="3" id="KW-1185">Reference proteome</keyword>
<dbReference type="OrthoDB" id="10408465at2759"/>